<dbReference type="Gene3D" id="1.10.287.130">
    <property type="match status" value="1"/>
</dbReference>
<keyword evidence="8 11" id="KW-1133">Transmembrane helix</keyword>
<dbReference type="CDD" id="cd06225">
    <property type="entry name" value="HAMP"/>
    <property type="match status" value="1"/>
</dbReference>
<dbReference type="InterPro" id="IPR050428">
    <property type="entry name" value="TCS_sensor_his_kinase"/>
</dbReference>
<comment type="catalytic activity">
    <reaction evidence="1">
        <text>ATP + protein L-histidine = ADP + protein N-phospho-L-histidine.</text>
        <dbReference type="EC" id="2.7.13.3"/>
    </reaction>
</comment>
<dbReference type="InterPro" id="IPR036890">
    <property type="entry name" value="HATPase_C_sf"/>
</dbReference>
<dbReference type="OrthoDB" id="9809766at2"/>
<evidence type="ECO:0000256" key="8">
    <source>
        <dbReference type="ARBA" id="ARBA00022989"/>
    </source>
</evidence>
<dbReference type="InterPro" id="IPR003660">
    <property type="entry name" value="HAMP_dom"/>
</dbReference>
<sequence>MSSIRYSIAFRLALICGGLVVASVLLLCATFYVGTVLVMAQNVDSRLFEIQGRFEKDVNERGLFFLANRIQQSLTDGVDSDTEIFLLLGPDRKKIAGNLNGWSNPTLPLDRILDLQIVRNGQPSDSRVLINRFQDGSLLVIGRDMKDLVAIRELIGRAVAAGGALSILLAILGTLLFRREIERRIGAIRMATADIESGNLSRRIEVSDNPDEFGRLGADINRMLDTTQNLMNGVKHVSNTIAHNLRTPLGLIRGRLEQALAAHNADQTLSDSAQFAIEEIDSLIIILEKLLQLAETESGTKRLPFAAVDIEELLTDLTELYDAFAEAQEAQIILSIDGDLKAHGDKDLISTMLANLLDNALKYGGHAVTIRVTAKAIDQGIALIVQDDGPGVPVAEYARVLLPFQRIDRATKGSGLGLSIVAAITELHRGSLSLTAANPGLCVTILLPTS</sequence>
<name>A0A2T0XJ08_9BURK</name>
<dbReference type="RefSeq" id="WP_106226273.1">
    <property type="nucleotide sequence ID" value="NZ_PVTV01000011.1"/>
</dbReference>
<keyword evidence="10 11" id="KW-0472">Membrane</keyword>
<dbReference type="Gene3D" id="6.10.340.10">
    <property type="match status" value="1"/>
</dbReference>
<evidence type="ECO:0000313" key="14">
    <source>
        <dbReference type="EMBL" id="PRY98923.1"/>
    </source>
</evidence>
<gene>
    <name evidence="14" type="ORF">BCM14_0360</name>
</gene>
<evidence type="ECO:0000256" key="2">
    <source>
        <dbReference type="ARBA" id="ARBA00004370"/>
    </source>
</evidence>
<keyword evidence="15" id="KW-1185">Reference proteome</keyword>
<dbReference type="InterPro" id="IPR003594">
    <property type="entry name" value="HATPase_dom"/>
</dbReference>
<keyword evidence="7 14" id="KW-0418">Kinase</keyword>
<dbReference type="Gene3D" id="3.30.565.10">
    <property type="entry name" value="Histidine kinase-like ATPase, C-terminal domain"/>
    <property type="match status" value="1"/>
</dbReference>
<dbReference type="EC" id="2.7.13.3" evidence="3"/>
<proteinExistence type="predicted"/>
<dbReference type="Pfam" id="PF02518">
    <property type="entry name" value="HATPase_c"/>
    <property type="match status" value="1"/>
</dbReference>
<evidence type="ECO:0000259" key="13">
    <source>
        <dbReference type="PROSITE" id="PS50885"/>
    </source>
</evidence>
<evidence type="ECO:0000256" key="4">
    <source>
        <dbReference type="ARBA" id="ARBA00022553"/>
    </source>
</evidence>
<dbReference type="PANTHER" id="PTHR45436:SF8">
    <property type="entry name" value="HISTIDINE KINASE"/>
    <property type="match status" value="1"/>
</dbReference>
<dbReference type="SUPFAM" id="SSF55874">
    <property type="entry name" value="ATPase domain of HSP90 chaperone/DNA topoisomerase II/histidine kinase"/>
    <property type="match status" value="1"/>
</dbReference>
<evidence type="ECO:0000256" key="5">
    <source>
        <dbReference type="ARBA" id="ARBA00022679"/>
    </source>
</evidence>
<keyword evidence="9" id="KW-0902">Two-component regulatory system</keyword>
<dbReference type="SUPFAM" id="SSF158472">
    <property type="entry name" value="HAMP domain-like"/>
    <property type="match status" value="1"/>
</dbReference>
<evidence type="ECO:0000256" key="11">
    <source>
        <dbReference type="SAM" id="Phobius"/>
    </source>
</evidence>
<dbReference type="InterPro" id="IPR036097">
    <property type="entry name" value="HisK_dim/P_sf"/>
</dbReference>
<feature type="domain" description="Histidine kinase" evidence="12">
    <location>
        <begin position="240"/>
        <end position="450"/>
    </location>
</feature>
<dbReference type="SUPFAM" id="SSF47384">
    <property type="entry name" value="Homodimeric domain of signal transducing histidine kinase"/>
    <property type="match status" value="1"/>
</dbReference>
<protein>
    <recommendedName>
        <fullName evidence="3">histidine kinase</fullName>
        <ecNumber evidence="3">2.7.13.3</ecNumber>
    </recommendedName>
</protein>
<dbReference type="Pfam" id="PF00672">
    <property type="entry name" value="HAMP"/>
    <property type="match status" value="1"/>
</dbReference>
<dbReference type="SMART" id="SM00387">
    <property type="entry name" value="HATPase_c"/>
    <property type="match status" value="1"/>
</dbReference>
<dbReference type="PRINTS" id="PR00344">
    <property type="entry name" value="BCTRLSENSOR"/>
</dbReference>
<accession>A0A2T0XJ08</accession>
<dbReference type="Proteomes" id="UP000238308">
    <property type="component" value="Unassembled WGS sequence"/>
</dbReference>
<feature type="domain" description="HAMP" evidence="13">
    <location>
        <begin position="179"/>
        <end position="232"/>
    </location>
</feature>
<dbReference type="SMART" id="SM00388">
    <property type="entry name" value="HisKA"/>
    <property type="match status" value="1"/>
</dbReference>
<reference evidence="14 15" key="1">
    <citation type="submission" date="2018-03" db="EMBL/GenBank/DDBJ databases">
        <title>Genomic Encyclopedia of Type Strains, Phase III (KMG-III): the genomes of soil and plant-associated and newly described type strains.</title>
        <authorList>
            <person name="Whitman W."/>
        </authorList>
    </citation>
    <scope>NUCLEOTIDE SEQUENCE [LARGE SCALE GENOMIC DNA]</scope>
    <source>
        <strain evidence="14 15">MWH-P2sevCIIIb</strain>
    </source>
</reference>
<evidence type="ECO:0000256" key="1">
    <source>
        <dbReference type="ARBA" id="ARBA00000085"/>
    </source>
</evidence>
<evidence type="ECO:0000256" key="3">
    <source>
        <dbReference type="ARBA" id="ARBA00012438"/>
    </source>
</evidence>
<evidence type="ECO:0000259" key="12">
    <source>
        <dbReference type="PROSITE" id="PS50109"/>
    </source>
</evidence>
<evidence type="ECO:0000256" key="6">
    <source>
        <dbReference type="ARBA" id="ARBA00022692"/>
    </source>
</evidence>
<dbReference type="SMART" id="SM00304">
    <property type="entry name" value="HAMP"/>
    <property type="match status" value="1"/>
</dbReference>
<dbReference type="AlphaFoldDB" id="A0A2T0XJ08"/>
<dbReference type="PANTHER" id="PTHR45436">
    <property type="entry name" value="SENSOR HISTIDINE KINASE YKOH"/>
    <property type="match status" value="1"/>
</dbReference>
<evidence type="ECO:0000256" key="10">
    <source>
        <dbReference type="ARBA" id="ARBA00023136"/>
    </source>
</evidence>
<feature type="transmembrane region" description="Helical" evidence="11">
    <location>
        <begin position="154"/>
        <end position="177"/>
    </location>
</feature>
<dbReference type="InterPro" id="IPR005467">
    <property type="entry name" value="His_kinase_dom"/>
</dbReference>
<dbReference type="GO" id="GO:0000155">
    <property type="term" value="F:phosphorelay sensor kinase activity"/>
    <property type="evidence" value="ECO:0007669"/>
    <property type="project" value="InterPro"/>
</dbReference>
<dbReference type="CDD" id="cd00082">
    <property type="entry name" value="HisKA"/>
    <property type="match status" value="1"/>
</dbReference>
<evidence type="ECO:0000256" key="7">
    <source>
        <dbReference type="ARBA" id="ARBA00022777"/>
    </source>
</evidence>
<comment type="subcellular location">
    <subcellularLocation>
        <location evidence="2">Membrane</location>
    </subcellularLocation>
</comment>
<feature type="transmembrane region" description="Helical" evidence="11">
    <location>
        <begin position="12"/>
        <end position="40"/>
    </location>
</feature>
<keyword evidence="6 11" id="KW-0812">Transmembrane</keyword>
<evidence type="ECO:0000313" key="15">
    <source>
        <dbReference type="Proteomes" id="UP000238308"/>
    </source>
</evidence>
<dbReference type="PROSITE" id="PS50109">
    <property type="entry name" value="HIS_KIN"/>
    <property type="match status" value="1"/>
</dbReference>
<dbReference type="EMBL" id="PVTV01000011">
    <property type="protein sequence ID" value="PRY98923.1"/>
    <property type="molecule type" value="Genomic_DNA"/>
</dbReference>
<keyword evidence="5" id="KW-0808">Transferase</keyword>
<comment type="caution">
    <text evidence="14">The sequence shown here is derived from an EMBL/GenBank/DDBJ whole genome shotgun (WGS) entry which is preliminary data.</text>
</comment>
<organism evidence="14 15">
    <name type="scientific">Jezberella montanilacus</name>
    <dbReference type="NCBI Taxonomy" id="323426"/>
    <lineage>
        <taxon>Bacteria</taxon>
        <taxon>Pseudomonadati</taxon>
        <taxon>Pseudomonadota</taxon>
        <taxon>Betaproteobacteria</taxon>
        <taxon>Burkholderiales</taxon>
        <taxon>Alcaligenaceae</taxon>
        <taxon>Jezberella</taxon>
    </lineage>
</organism>
<dbReference type="PROSITE" id="PS50885">
    <property type="entry name" value="HAMP"/>
    <property type="match status" value="1"/>
</dbReference>
<dbReference type="InterPro" id="IPR004358">
    <property type="entry name" value="Sig_transdc_His_kin-like_C"/>
</dbReference>
<keyword evidence="4" id="KW-0597">Phosphoprotein</keyword>
<dbReference type="GO" id="GO:0005886">
    <property type="term" value="C:plasma membrane"/>
    <property type="evidence" value="ECO:0007669"/>
    <property type="project" value="TreeGrafter"/>
</dbReference>
<dbReference type="InterPro" id="IPR003661">
    <property type="entry name" value="HisK_dim/P_dom"/>
</dbReference>
<evidence type="ECO:0000256" key="9">
    <source>
        <dbReference type="ARBA" id="ARBA00023012"/>
    </source>
</evidence>